<keyword evidence="3" id="KW-1185">Reference proteome</keyword>
<keyword evidence="1" id="KW-0812">Transmembrane</keyword>
<dbReference type="AlphaFoldDB" id="A0A9P5Y3R4"/>
<evidence type="ECO:0000256" key="1">
    <source>
        <dbReference type="SAM" id="Phobius"/>
    </source>
</evidence>
<proteinExistence type="predicted"/>
<reference evidence="2" key="1">
    <citation type="submission" date="2020-11" db="EMBL/GenBank/DDBJ databases">
        <authorList>
            <consortium name="DOE Joint Genome Institute"/>
            <person name="Ahrendt S."/>
            <person name="Riley R."/>
            <person name="Andreopoulos W."/>
            <person name="Labutti K."/>
            <person name="Pangilinan J."/>
            <person name="Ruiz-Duenas F.J."/>
            <person name="Barrasa J.M."/>
            <person name="Sanchez-Garcia M."/>
            <person name="Camarero S."/>
            <person name="Miyauchi S."/>
            <person name="Serrano A."/>
            <person name="Linde D."/>
            <person name="Babiker R."/>
            <person name="Drula E."/>
            <person name="Ayuso-Fernandez I."/>
            <person name="Pacheco R."/>
            <person name="Padilla G."/>
            <person name="Ferreira P."/>
            <person name="Barriuso J."/>
            <person name="Kellner H."/>
            <person name="Castanera R."/>
            <person name="Alfaro M."/>
            <person name="Ramirez L."/>
            <person name="Pisabarro A.G."/>
            <person name="Kuo A."/>
            <person name="Tritt A."/>
            <person name="Lipzen A."/>
            <person name="He G."/>
            <person name="Yan M."/>
            <person name="Ng V."/>
            <person name="Cullen D."/>
            <person name="Martin F."/>
            <person name="Rosso M.-N."/>
            <person name="Henrissat B."/>
            <person name="Hibbett D."/>
            <person name="Martinez A.T."/>
            <person name="Grigoriev I.V."/>
        </authorList>
    </citation>
    <scope>NUCLEOTIDE SEQUENCE</scope>
    <source>
        <strain evidence="2">CBS 247.69</strain>
    </source>
</reference>
<dbReference type="Proteomes" id="UP000807353">
    <property type="component" value="Unassembled WGS sequence"/>
</dbReference>
<keyword evidence="1" id="KW-0472">Membrane</keyword>
<dbReference type="EMBL" id="MU150294">
    <property type="protein sequence ID" value="KAF9460756.1"/>
    <property type="molecule type" value="Genomic_DNA"/>
</dbReference>
<evidence type="ECO:0000313" key="2">
    <source>
        <dbReference type="EMBL" id="KAF9460756.1"/>
    </source>
</evidence>
<name>A0A9P5Y3R4_9AGAR</name>
<dbReference type="OrthoDB" id="3020812at2759"/>
<comment type="caution">
    <text evidence="2">The sequence shown here is derived from an EMBL/GenBank/DDBJ whole genome shotgun (WGS) entry which is preliminary data.</text>
</comment>
<evidence type="ECO:0000313" key="3">
    <source>
        <dbReference type="Proteomes" id="UP000807353"/>
    </source>
</evidence>
<gene>
    <name evidence="2" type="ORF">BDZ94DRAFT_885328</name>
</gene>
<feature type="transmembrane region" description="Helical" evidence="1">
    <location>
        <begin position="20"/>
        <end position="41"/>
    </location>
</feature>
<organism evidence="2 3">
    <name type="scientific">Collybia nuda</name>
    <dbReference type="NCBI Taxonomy" id="64659"/>
    <lineage>
        <taxon>Eukaryota</taxon>
        <taxon>Fungi</taxon>
        <taxon>Dikarya</taxon>
        <taxon>Basidiomycota</taxon>
        <taxon>Agaricomycotina</taxon>
        <taxon>Agaricomycetes</taxon>
        <taxon>Agaricomycetidae</taxon>
        <taxon>Agaricales</taxon>
        <taxon>Tricholomatineae</taxon>
        <taxon>Clitocybaceae</taxon>
        <taxon>Collybia</taxon>
    </lineage>
</organism>
<accession>A0A9P5Y3R4</accession>
<keyword evidence="1" id="KW-1133">Transmembrane helix</keyword>
<protein>
    <submittedName>
        <fullName evidence="2">Uncharacterized protein</fullName>
    </submittedName>
</protein>
<sequence length="475" mass="54483">MSALLRLAFPPRLHHRVTSMATLIFAWVLTLLIFVLSVVYLGRPYTETAWRAHPSSWNSLNNILEKVISENSAHWDSHAPIASGPQYRASRDTVHEINKFQNSLDIIEGQLWTFRHSNGILGASDTRRNLSSLHTSTNTSALAAEFCSTLSARKLLFVGSENTFYLHSLWLKTLEKYEGRQYYCHDPNLCTFHHICQSLSNATEPFQVMDSLRLKKRPTEKEFLSWGSSVIRYSHSDSLHMSDNEEDMAYTKPMVDIFSHVRVRNAYYLGHLKRADVILMGRAPLPAPAWSYANSGSGFNWAYRNHTYRNQSWPYLEGNSLTTHIIQAALHNTLVSFLPTTIHSLNNLQMTLGTRHKILVWHSSWYRYPQCSSIRSSKNELYVEDLSGPLPHIPVRRTDPWSLYHNTQVYIQNRLMRALLPRYGIAFLPMVPGNKDHTLGRNCQKGKGSGNILEIHFLKAFIALVKYMLSPERSP</sequence>